<keyword evidence="1" id="KW-0732">Signal</keyword>
<organism evidence="2 3">
    <name type="scientific">Rousettus aegyptiacus</name>
    <name type="common">Egyptian fruit bat</name>
    <name type="synonym">Pteropus aegyptiacus</name>
    <dbReference type="NCBI Taxonomy" id="9407"/>
    <lineage>
        <taxon>Eukaryota</taxon>
        <taxon>Metazoa</taxon>
        <taxon>Chordata</taxon>
        <taxon>Craniata</taxon>
        <taxon>Vertebrata</taxon>
        <taxon>Euteleostomi</taxon>
        <taxon>Mammalia</taxon>
        <taxon>Eutheria</taxon>
        <taxon>Laurasiatheria</taxon>
        <taxon>Chiroptera</taxon>
        <taxon>Yinpterochiroptera</taxon>
        <taxon>Pteropodoidea</taxon>
        <taxon>Pteropodidae</taxon>
        <taxon>Rousettinae</taxon>
        <taxon>Rousettus</taxon>
    </lineage>
</organism>
<keyword evidence="2" id="KW-0449">Lipoprotein</keyword>
<reference evidence="2 3" key="1">
    <citation type="journal article" date="2020" name="Nature">
        <title>Six reference-quality genomes reveal evolution of bat adaptations.</title>
        <authorList>
            <person name="Jebb D."/>
            <person name="Huang Z."/>
            <person name="Pippel M."/>
            <person name="Hughes G.M."/>
            <person name="Lavrichenko K."/>
            <person name="Devanna P."/>
            <person name="Winkler S."/>
            <person name="Jermiin L.S."/>
            <person name="Skirmuntt E.C."/>
            <person name="Katzourakis A."/>
            <person name="Burkitt-Gray L."/>
            <person name="Ray D.A."/>
            <person name="Sullivan K.A.M."/>
            <person name="Roscito J.G."/>
            <person name="Kirilenko B.M."/>
            <person name="Davalos L.M."/>
            <person name="Corthals A.P."/>
            <person name="Power M.L."/>
            <person name="Jones G."/>
            <person name="Ransome R.D."/>
            <person name="Dechmann D.K.N."/>
            <person name="Locatelli A.G."/>
            <person name="Puechmaille S.J."/>
            <person name="Fedrigo O."/>
            <person name="Jarvis E.D."/>
            <person name="Hiller M."/>
            <person name="Vernes S.C."/>
            <person name="Myers E.W."/>
            <person name="Teeling E.C."/>
        </authorList>
    </citation>
    <scope>NUCLEOTIDE SEQUENCE [LARGE SCALE GENOMIC DNA]</scope>
    <source>
        <strain evidence="2">MRouAeg1</strain>
        <tissue evidence="2">Muscle</tissue>
    </source>
</reference>
<evidence type="ECO:0000256" key="1">
    <source>
        <dbReference type="SAM" id="SignalP"/>
    </source>
</evidence>
<evidence type="ECO:0000313" key="3">
    <source>
        <dbReference type="Proteomes" id="UP000593571"/>
    </source>
</evidence>
<accession>A0A7J8CDV4</accession>
<gene>
    <name evidence="2" type="ORF">HJG63_000844</name>
</gene>
<dbReference type="EMBL" id="JACASE010000014">
    <property type="protein sequence ID" value="KAF6408979.1"/>
    <property type="molecule type" value="Genomic_DNA"/>
</dbReference>
<dbReference type="SUPFAM" id="SSF47162">
    <property type="entry name" value="Apolipoprotein"/>
    <property type="match status" value="1"/>
</dbReference>
<evidence type="ECO:0000313" key="2">
    <source>
        <dbReference type="EMBL" id="KAF6408979.1"/>
    </source>
</evidence>
<keyword evidence="3" id="KW-1185">Reference proteome</keyword>
<dbReference type="PROSITE" id="PS51257">
    <property type="entry name" value="PROKAR_LIPOPROTEIN"/>
    <property type="match status" value="1"/>
</dbReference>
<feature type="signal peptide" evidence="1">
    <location>
        <begin position="1"/>
        <end position="18"/>
    </location>
</feature>
<dbReference type="Gene3D" id="1.20.120.20">
    <property type="entry name" value="Apolipoprotein"/>
    <property type="match status" value="1"/>
</dbReference>
<sequence>MKFLWAALVVTLLAGCQADVAEEVKLGQEPDRWQAKQPWEQALGRFWEYLRWVQTLSNKVKEELLSTEITEELKLLIEETMKEVKAYKEEQASQVRLQAEAFQNLLKSWFEPLVQDMERQWAILVEKVQSALGISPSTKPSKTT</sequence>
<comment type="caution">
    <text evidence="2">The sequence shown here is derived from an EMBL/GenBank/DDBJ whole genome shotgun (WGS) entry which is preliminary data.</text>
</comment>
<name>A0A7J8CDV4_ROUAE</name>
<proteinExistence type="predicted"/>
<dbReference type="Proteomes" id="UP000593571">
    <property type="component" value="Unassembled WGS sequence"/>
</dbReference>
<dbReference type="AlphaFoldDB" id="A0A7J8CDV4"/>
<protein>
    <submittedName>
        <fullName evidence="2">Apolipoprotein E</fullName>
    </submittedName>
</protein>
<feature type="chain" id="PRO_5029775095" evidence="1">
    <location>
        <begin position="19"/>
        <end position="144"/>
    </location>
</feature>